<sequence length="66" mass="7473">MKKKVTNKELAELIGKSEQTIKGWKSRFPELLEIVRLGALCKVNDLDSEQILKLSELKDVIKSSDS</sequence>
<dbReference type="InterPro" id="IPR010982">
    <property type="entry name" value="Lambda_DNA-bd_dom_sf"/>
</dbReference>
<evidence type="ECO:0000313" key="2">
    <source>
        <dbReference type="EMBL" id="QOP46815.1"/>
    </source>
</evidence>
<geneLocation type="plasmid" evidence="2 3">
    <name>unnamed</name>
</geneLocation>
<reference evidence="2 3" key="1">
    <citation type="submission" date="2019-07" db="EMBL/GenBank/DDBJ databases">
        <title>Sulfurimonas paralvinellae sp. nov., a novel mesophilic, hydrogen- and sulfur-oxidizing chemolithoautotroph within the Epsilonproteo- bacteria isolated from a deep-sea hydrothermal vent polychaete nest, reclassification of Thiomicrospira denitrificans as Sulfurimonas denitrificans comb. nov. and emended description of the genus Sulfurimonas.</title>
        <authorList>
            <person name="Wang S."/>
            <person name="Jiang L."/>
            <person name="Shao Z."/>
        </authorList>
    </citation>
    <scope>NUCLEOTIDE SEQUENCE [LARGE SCALE GENOMIC DNA]</scope>
    <source>
        <strain evidence="2 3">GO25</strain>
        <plasmid evidence="2 3">unnamed</plasmid>
    </source>
</reference>
<organism evidence="2 3">
    <name type="scientific">Sulfurimonas paralvinellae</name>
    <dbReference type="NCBI Taxonomy" id="317658"/>
    <lineage>
        <taxon>Bacteria</taxon>
        <taxon>Pseudomonadati</taxon>
        <taxon>Campylobacterota</taxon>
        <taxon>Epsilonproteobacteria</taxon>
        <taxon>Campylobacterales</taxon>
        <taxon>Sulfurimonadaceae</taxon>
        <taxon>Sulfurimonas</taxon>
    </lineage>
</organism>
<dbReference type="Proteomes" id="UP000593580">
    <property type="component" value="Plasmid unnamed"/>
</dbReference>
<evidence type="ECO:0000313" key="3">
    <source>
        <dbReference type="Proteomes" id="UP000593580"/>
    </source>
</evidence>
<dbReference type="Pfam" id="PF13443">
    <property type="entry name" value="HTH_26"/>
    <property type="match status" value="1"/>
</dbReference>
<feature type="domain" description="HTH cro/C1-type" evidence="1">
    <location>
        <begin position="2"/>
        <end position="54"/>
    </location>
</feature>
<evidence type="ECO:0000259" key="1">
    <source>
        <dbReference type="Pfam" id="PF13443"/>
    </source>
</evidence>
<keyword evidence="3" id="KW-1185">Reference proteome</keyword>
<protein>
    <recommendedName>
        <fullName evidence="1">HTH cro/C1-type domain-containing protein</fullName>
    </recommendedName>
</protein>
<dbReference type="GO" id="GO:0003677">
    <property type="term" value="F:DNA binding"/>
    <property type="evidence" value="ECO:0007669"/>
    <property type="project" value="InterPro"/>
</dbReference>
<dbReference type="KEGG" id="spal:FM071_10590"/>
<gene>
    <name evidence="2" type="ORF">FM071_10590</name>
</gene>
<dbReference type="RefSeq" id="WP_193112103.1">
    <property type="nucleotide sequence ID" value="NZ_CP041407.1"/>
</dbReference>
<dbReference type="Gene3D" id="1.10.260.40">
    <property type="entry name" value="lambda repressor-like DNA-binding domains"/>
    <property type="match status" value="1"/>
</dbReference>
<accession>A0A7M1BAX9</accession>
<dbReference type="InterPro" id="IPR001387">
    <property type="entry name" value="Cro/C1-type_HTH"/>
</dbReference>
<proteinExistence type="predicted"/>
<dbReference type="AlphaFoldDB" id="A0A7M1BAX9"/>
<keyword evidence="2" id="KW-0614">Plasmid</keyword>
<dbReference type="SUPFAM" id="SSF47413">
    <property type="entry name" value="lambda repressor-like DNA-binding domains"/>
    <property type="match status" value="1"/>
</dbReference>
<name>A0A7M1BAX9_9BACT</name>
<dbReference type="EMBL" id="CP041407">
    <property type="protein sequence ID" value="QOP46815.1"/>
    <property type="molecule type" value="Genomic_DNA"/>
</dbReference>